<dbReference type="EMBL" id="JAXAVX010000003">
    <property type="protein sequence ID" value="MDX8151541.1"/>
    <property type="molecule type" value="Genomic_DNA"/>
</dbReference>
<dbReference type="InterPro" id="IPR029060">
    <property type="entry name" value="PIN-like_dom_sf"/>
</dbReference>
<evidence type="ECO:0000313" key="6">
    <source>
        <dbReference type="EMBL" id="MDX8151541.1"/>
    </source>
</evidence>
<feature type="domain" description="PIN" evidence="5">
    <location>
        <begin position="1"/>
        <end position="117"/>
    </location>
</feature>
<dbReference type="InterPro" id="IPR002716">
    <property type="entry name" value="PIN_dom"/>
</dbReference>
<evidence type="ECO:0000256" key="3">
    <source>
        <dbReference type="ARBA" id="ARBA00022801"/>
    </source>
</evidence>
<evidence type="ECO:0000256" key="4">
    <source>
        <dbReference type="ARBA" id="ARBA00022842"/>
    </source>
</evidence>
<protein>
    <submittedName>
        <fullName evidence="6">Type II toxin-antitoxin system VapC family toxin</fullName>
    </submittedName>
</protein>
<evidence type="ECO:0000259" key="5">
    <source>
        <dbReference type="Pfam" id="PF01850"/>
    </source>
</evidence>
<proteinExistence type="predicted"/>
<dbReference type="InterPro" id="IPR052919">
    <property type="entry name" value="TA_system_RNase"/>
</dbReference>
<evidence type="ECO:0000256" key="2">
    <source>
        <dbReference type="ARBA" id="ARBA00022723"/>
    </source>
</evidence>
<name>A0ABU4VI77_9ACTN</name>
<dbReference type="InterPro" id="IPR041705">
    <property type="entry name" value="PIN_Sll0205"/>
</dbReference>
<gene>
    <name evidence="6" type="ORF">SK069_08065</name>
</gene>
<dbReference type="CDD" id="cd09872">
    <property type="entry name" value="PIN_Sll0205-like"/>
    <property type="match status" value="1"/>
</dbReference>
<dbReference type="Pfam" id="PF01850">
    <property type="entry name" value="PIN"/>
    <property type="match status" value="1"/>
</dbReference>
<keyword evidence="2" id="KW-0479">Metal-binding</keyword>
<keyword evidence="3" id="KW-0378">Hydrolase</keyword>
<evidence type="ECO:0000256" key="1">
    <source>
        <dbReference type="ARBA" id="ARBA00022722"/>
    </source>
</evidence>
<accession>A0ABU4VI77</accession>
<dbReference type="PANTHER" id="PTHR36173:SF2">
    <property type="entry name" value="RIBONUCLEASE VAPC16"/>
    <property type="match status" value="1"/>
</dbReference>
<dbReference type="Gene3D" id="3.40.50.1010">
    <property type="entry name" value="5'-nuclease"/>
    <property type="match status" value="1"/>
</dbReference>
<dbReference type="SUPFAM" id="SSF88723">
    <property type="entry name" value="PIN domain-like"/>
    <property type="match status" value="1"/>
</dbReference>
<dbReference type="Proteomes" id="UP001277761">
    <property type="component" value="Unassembled WGS sequence"/>
</dbReference>
<keyword evidence="4" id="KW-0460">Magnesium</keyword>
<organism evidence="6 7">
    <name type="scientific">Patulibacter brassicae</name>
    <dbReference type="NCBI Taxonomy" id="1705717"/>
    <lineage>
        <taxon>Bacteria</taxon>
        <taxon>Bacillati</taxon>
        <taxon>Actinomycetota</taxon>
        <taxon>Thermoleophilia</taxon>
        <taxon>Solirubrobacterales</taxon>
        <taxon>Patulibacteraceae</taxon>
        <taxon>Patulibacter</taxon>
    </lineage>
</organism>
<reference evidence="6 7" key="1">
    <citation type="submission" date="2023-11" db="EMBL/GenBank/DDBJ databases">
        <authorList>
            <person name="Xu M."/>
            <person name="Jiang T."/>
        </authorList>
    </citation>
    <scope>NUCLEOTIDE SEQUENCE [LARGE SCALE GENOMIC DNA]</scope>
    <source>
        <strain evidence="6 7">SD</strain>
    </source>
</reference>
<keyword evidence="7" id="KW-1185">Reference proteome</keyword>
<comment type="caution">
    <text evidence="6">The sequence shown here is derived from an EMBL/GenBank/DDBJ whole genome shotgun (WGS) entry which is preliminary data.</text>
</comment>
<dbReference type="PANTHER" id="PTHR36173">
    <property type="entry name" value="RIBONUCLEASE VAPC16-RELATED"/>
    <property type="match status" value="1"/>
</dbReference>
<keyword evidence="1" id="KW-0540">Nuclease</keyword>
<dbReference type="RefSeq" id="WP_319953696.1">
    <property type="nucleotide sequence ID" value="NZ_JAXAVX010000003.1"/>
</dbReference>
<evidence type="ECO:0000313" key="7">
    <source>
        <dbReference type="Proteomes" id="UP001277761"/>
    </source>
</evidence>
<sequence>MLLDTHVVLWWLAGRRDRLSAPMIEALSRPRAKVVVSAVVLWEAAIKRSLGKLVPPTADLLARLEAVDVELLPIAPRHADHVAVLPWHHRDPFDRLLVAQAQLEGLTIVSADPWIDAYDVPVLR</sequence>